<dbReference type="Pfam" id="PF11718">
    <property type="entry name" value="CPSF73-100_C"/>
    <property type="match status" value="1"/>
</dbReference>
<evidence type="ECO:0000256" key="6">
    <source>
        <dbReference type="ARBA" id="ARBA00022759"/>
    </source>
</evidence>
<dbReference type="InterPro" id="IPR011108">
    <property type="entry name" value="RMMBL"/>
</dbReference>
<dbReference type="SMART" id="SM01027">
    <property type="entry name" value="Beta-Casp"/>
    <property type="match status" value="1"/>
</dbReference>
<dbReference type="Gene3D" id="3.40.50.10890">
    <property type="match status" value="1"/>
</dbReference>
<dbReference type="PANTHER" id="PTHR11203:SF11">
    <property type="entry name" value="CLEAVAGE AND POLYADENYLATION SPECIFICITY FACTOR SUBUNIT 3"/>
    <property type="match status" value="1"/>
</dbReference>
<evidence type="ECO:0000259" key="14">
    <source>
        <dbReference type="SMART" id="SM01098"/>
    </source>
</evidence>
<evidence type="ECO:0000256" key="11">
    <source>
        <dbReference type="ARBA" id="ARBA00075008"/>
    </source>
</evidence>
<dbReference type="GO" id="GO:0005847">
    <property type="term" value="C:mRNA cleavage and polyadenylation specificity factor complex"/>
    <property type="evidence" value="ECO:0007669"/>
    <property type="project" value="TreeGrafter"/>
</dbReference>
<dbReference type="GO" id="GO:0004534">
    <property type="term" value="F:5'-3' RNA exonuclease activity"/>
    <property type="evidence" value="ECO:0007669"/>
    <property type="project" value="TreeGrafter"/>
</dbReference>
<comment type="similarity">
    <text evidence="2">Belongs to the metallo-beta-lactamase superfamily. RNA-metabolizing metallo-beta-lactamase-like family. CPSF2/YSH1 subfamily.</text>
</comment>
<keyword evidence="5" id="KW-0540">Nuclease</keyword>
<dbReference type="SMART" id="SM00849">
    <property type="entry name" value="Lactamase_B"/>
    <property type="match status" value="1"/>
</dbReference>
<evidence type="ECO:0000259" key="13">
    <source>
        <dbReference type="SMART" id="SM01027"/>
    </source>
</evidence>
<dbReference type="AlphaFoldDB" id="A0A0D7AYL4"/>
<keyword evidence="8" id="KW-0539">Nucleus</keyword>
<dbReference type="FunFam" id="3.40.50.10890:FF:000001">
    <property type="entry name" value="Cleavage and polyadenylation specificity factor subunit 3"/>
    <property type="match status" value="1"/>
</dbReference>
<keyword evidence="6" id="KW-0255">Endonuclease</keyword>
<evidence type="ECO:0000256" key="1">
    <source>
        <dbReference type="ARBA" id="ARBA00004123"/>
    </source>
</evidence>
<evidence type="ECO:0000256" key="9">
    <source>
        <dbReference type="ARBA" id="ARBA00032592"/>
    </source>
</evidence>
<keyword evidence="16" id="KW-1185">Reference proteome</keyword>
<dbReference type="InterPro" id="IPR001279">
    <property type="entry name" value="Metallo-B-lactamas"/>
</dbReference>
<dbReference type="Proteomes" id="UP000054007">
    <property type="component" value="Unassembled WGS sequence"/>
</dbReference>
<gene>
    <name evidence="15" type="ORF">CYLTODRAFT_414020</name>
</gene>
<sequence length="709" mass="79224">MSDVPTLSVTLLGAGQEVGRSCCVLQYRGKTIVCDTGVHPAHNGLASLPFIDDLDWSTVDAILVTHFHLDHAAALTYITEKTNFRDGPGKVYMTHPTKALHKFMMQDFVRMGSDALFTPMEMSMSLASIIPVSVHQLISPCPGVTFTPYHAGHVLGACMFLIDIAGLRILYTGDYSREEDRHLVKAEIPPVRPDVLIVESTYGVQSLDSRPEKELRFTNLVHSIIRRGGHVLLPTFALGRAQELLLILDEYWKKHPDLHSVPIYYASGLARKSMAVYQTYIHTMNSHIRSRFAKRDNPFVFKHISSIPQPRGWEKKIADGPPCVVLASPGFMQSGPSRELFELWAPDSRNGLVVTGYSVEGTLARDIMTEPDEFESIKGGMLPRKISVDYISFSAHVDYSQNSEFIEQVKAQHVVLVHGEQTAMGRLRAAMSSRFKDKEEDVKLHMPKNCERLELTFRGERIAKAIGTLADKTPQATEIVSGLLVAKDYSYTLLDPRDLKDFTGLSTCSITQRQTVTLGVGWELVRWHLEGMYGRVEDGTDEAGVPTMRVMGAIDVKQTKEHELTLEWDSSASNDMLADATLALIAGIDCSPASVKLTTQPHKHEHHPHPHGDIENEELATRARLRRLTQFLEAHFGEDDIEMYIPQPETEKPEDGEQRRDASIIIQLEEAEERVEAVMEMALTTEEPISDKMAMLGMEESKTIDSLAA</sequence>
<evidence type="ECO:0000259" key="12">
    <source>
        <dbReference type="SMART" id="SM00849"/>
    </source>
</evidence>
<dbReference type="OrthoDB" id="10249535at2759"/>
<dbReference type="GO" id="GO:0004521">
    <property type="term" value="F:RNA endonuclease activity"/>
    <property type="evidence" value="ECO:0007669"/>
    <property type="project" value="TreeGrafter"/>
</dbReference>
<dbReference type="InterPro" id="IPR050698">
    <property type="entry name" value="MBL"/>
</dbReference>
<organism evidence="15 16">
    <name type="scientific">Cylindrobasidium torrendii FP15055 ss-10</name>
    <dbReference type="NCBI Taxonomy" id="1314674"/>
    <lineage>
        <taxon>Eukaryota</taxon>
        <taxon>Fungi</taxon>
        <taxon>Dikarya</taxon>
        <taxon>Basidiomycota</taxon>
        <taxon>Agaricomycotina</taxon>
        <taxon>Agaricomycetes</taxon>
        <taxon>Agaricomycetidae</taxon>
        <taxon>Agaricales</taxon>
        <taxon>Marasmiineae</taxon>
        <taxon>Physalacriaceae</taxon>
        <taxon>Cylindrobasidium</taxon>
    </lineage>
</organism>
<evidence type="ECO:0000313" key="16">
    <source>
        <dbReference type="Proteomes" id="UP000054007"/>
    </source>
</evidence>
<evidence type="ECO:0000313" key="15">
    <source>
        <dbReference type="EMBL" id="KIY63448.1"/>
    </source>
</evidence>
<evidence type="ECO:0000256" key="2">
    <source>
        <dbReference type="ARBA" id="ARBA00010624"/>
    </source>
</evidence>
<dbReference type="SUPFAM" id="SSF56281">
    <property type="entry name" value="Metallo-hydrolase/oxidoreductase"/>
    <property type="match status" value="1"/>
</dbReference>
<dbReference type="Pfam" id="PF10996">
    <property type="entry name" value="Beta-Casp"/>
    <property type="match status" value="1"/>
</dbReference>
<evidence type="ECO:0000256" key="8">
    <source>
        <dbReference type="ARBA" id="ARBA00023242"/>
    </source>
</evidence>
<keyword evidence="4" id="KW-0507">mRNA processing</keyword>
<dbReference type="InterPro" id="IPR022712">
    <property type="entry name" value="Beta_Casp"/>
</dbReference>
<dbReference type="Gene3D" id="3.60.15.10">
    <property type="entry name" value="Ribonuclease Z/Hydroxyacylglutathione hydrolase-like"/>
    <property type="match status" value="1"/>
</dbReference>
<keyword evidence="7 15" id="KW-0378">Hydrolase</keyword>
<dbReference type="Pfam" id="PF07521">
    <property type="entry name" value="RMMBL"/>
    <property type="match status" value="1"/>
</dbReference>
<accession>A0A0D7AYL4</accession>
<dbReference type="PANTHER" id="PTHR11203">
    <property type="entry name" value="CLEAVAGE AND POLYADENYLATION SPECIFICITY FACTOR FAMILY MEMBER"/>
    <property type="match status" value="1"/>
</dbReference>
<dbReference type="Pfam" id="PF00753">
    <property type="entry name" value="Lactamase_B"/>
    <property type="match status" value="1"/>
</dbReference>
<evidence type="ECO:0000256" key="7">
    <source>
        <dbReference type="ARBA" id="ARBA00022801"/>
    </source>
</evidence>
<feature type="domain" description="Metallo-beta-lactamase" evidence="12">
    <location>
        <begin position="19"/>
        <end position="229"/>
    </location>
</feature>
<dbReference type="SMART" id="SM01098">
    <property type="entry name" value="CPSF73-100_C"/>
    <property type="match status" value="1"/>
</dbReference>
<reference evidence="15 16" key="1">
    <citation type="journal article" date="2015" name="Fungal Genet. Biol.">
        <title>Evolution of novel wood decay mechanisms in Agaricales revealed by the genome sequences of Fistulina hepatica and Cylindrobasidium torrendii.</title>
        <authorList>
            <person name="Floudas D."/>
            <person name="Held B.W."/>
            <person name="Riley R."/>
            <person name="Nagy L.G."/>
            <person name="Koehler G."/>
            <person name="Ransdell A.S."/>
            <person name="Younus H."/>
            <person name="Chow J."/>
            <person name="Chiniquy J."/>
            <person name="Lipzen A."/>
            <person name="Tritt A."/>
            <person name="Sun H."/>
            <person name="Haridas S."/>
            <person name="LaButti K."/>
            <person name="Ohm R.A."/>
            <person name="Kues U."/>
            <person name="Blanchette R.A."/>
            <person name="Grigoriev I.V."/>
            <person name="Minto R.E."/>
            <person name="Hibbett D.S."/>
        </authorList>
    </citation>
    <scope>NUCLEOTIDE SEQUENCE [LARGE SCALE GENOMIC DNA]</scope>
    <source>
        <strain evidence="15 16">FP15055 ss-10</strain>
    </source>
</reference>
<dbReference type="InterPro" id="IPR021718">
    <property type="entry name" value="CPSF73-100_C"/>
</dbReference>
<feature type="domain" description="Pre-mRNA 3'-end-processing endonuclease polyadenylation factor C-term" evidence="14">
    <location>
        <begin position="476"/>
        <end position="689"/>
    </location>
</feature>
<evidence type="ECO:0000256" key="3">
    <source>
        <dbReference type="ARBA" id="ARBA00018311"/>
    </source>
</evidence>
<evidence type="ECO:0000256" key="5">
    <source>
        <dbReference type="ARBA" id="ARBA00022722"/>
    </source>
</evidence>
<dbReference type="STRING" id="1314674.A0A0D7AYL4"/>
<dbReference type="InterPro" id="IPR036866">
    <property type="entry name" value="RibonucZ/Hydroxyglut_hydro"/>
</dbReference>
<dbReference type="GO" id="GO:0006398">
    <property type="term" value="P:mRNA 3'-end processing by stem-loop binding and cleavage"/>
    <property type="evidence" value="ECO:0007669"/>
    <property type="project" value="TreeGrafter"/>
</dbReference>
<evidence type="ECO:0000256" key="10">
    <source>
        <dbReference type="ARBA" id="ARBA00069466"/>
    </source>
</evidence>
<evidence type="ECO:0000256" key="4">
    <source>
        <dbReference type="ARBA" id="ARBA00022664"/>
    </source>
</evidence>
<dbReference type="EMBL" id="KN880695">
    <property type="protein sequence ID" value="KIY63448.1"/>
    <property type="molecule type" value="Genomic_DNA"/>
</dbReference>
<protein>
    <recommendedName>
        <fullName evidence="3">Endoribonuclease YSH1</fullName>
    </recommendedName>
    <alternativeName>
        <fullName evidence="10">Endoribonuclease ysh1</fullName>
    </alternativeName>
    <alternativeName>
        <fullName evidence="9 11">mRNA 3'-end-processing protein YSH1</fullName>
    </alternativeName>
</protein>
<dbReference type="GO" id="GO:0003723">
    <property type="term" value="F:RNA binding"/>
    <property type="evidence" value="ECO:0007669"/>
    <property type="project" value="TreeGrafter"/>
</dbReference>
<feature type="domain" description="Beta-Casp" evidence="13">
    <location>
        <begin position="241"/>
        <end position="367"/>
    </location>
</feature>
<name>A0A0D7AYL4_9AGAR</name>
<proteinExistence type="inferred from homology"/>
<comment type="subcellular location">
    <subcellularLocation>
        <location evidence="1">Nucleus</location>
    </subcellularLocation>
</comment>